<name>A0A3R9PID8_9BACT</name>
<dbReference type="AlphaFoldDB" id="A0A3R9PID8"/>
<organism evidence="1 2">
    <name type="scientific">Hymenobacter perfusus</name>
    <dbReference type="NCBI Taxonomy" id="1236770"/>
    <lineage>
        <taxon>Bacteria</taxon>
        <taxon>Pseudomonadati</taxon>
        <taxon>Bacteroidota</taxon>
        <taxon>Cytophagia</taxon>
        <taxon>Cytophagales</taxon>
        <taxon>Hymenobacteraceae</taxon>
        <taxon>Hymenobacter</taxon>
    </lineage>
</organism>
<keyword evidence="2" id="KW-1185">Reference proteome</keyword>
<comment type="caution">
    <text evidence="1">The sequence shown here is derived from an EMBL/GenBank/DDBJ whole genome shotgun (WGS) entry which is preliminary data.</text>
</comment>
<dbReference type="OrthoDB" id="887025at2"/>
<dbReference type="Proteomes" id="UP000270291">
    <property type="component" value="Unassembled WGS sequence"/>
</dbReference>
<dbReference type="RefSeq" id="WP_125440446.1">
    <property type="nucleotide sequence ID" value="NZ_RWIU01000010.1"/>
</dbReference>
<sequence length="106" mass="11819">MRSRSLRGGYLATRVLPFPTAPNRKRMPVSPDLSLARAAGHRDELTALRAELRCILQHPAILPARRQAAERLICQCTDPARLRHWLALAVAECGRWEELVLAAEGS</sequence>
<accession>A0A3R9PID8</accession>
<protein>
    <submittedName>
        <fullName evidence="1">Uncharacterized protein</fullName>
    </submittedName>
</protein>
<reference evidence="1 2" key="1">
    <citation type="submission" date="2018-12" db="EMBL/GenBank/DDBJ databases">
        <authorList>
            <person name="Feng G."/>
            <person name="Zhu H."/>
        </authorList>
    </citation>
    <scope>NUCLEOTIDE SEQUENCE [LARGE SCALE GENOMIC DNA]</scope>
    <source>
        <strain evidence="1 2">LMG 26000</strain>
    </source>
</reference>
<dbReference type="EMBL" id="RWIU01000010">
    <property type="protein sequence ID" value="RSK38925.1"/>
    <property type="molecule type" value="Genomic_DNA"/>
</dbReference>
<evidence type="ECO:0000313" key="2">
    <source>
        <dbReference type="Proteomes" id="UP000270291"/>
    </source>
</evidence>
<gene>
    <name evidence="1" type="ORF">EI293_20610</name>
</gene>
<proteinExistence type="predicted"/>
<evidence type="ECO:0000313" key="1">
    <source>
        <dbReference type="EMBL" id="RSK38925.1"/>
    </source>
</evidence>